<dbReference type="EMBL" id="AUZX01010099">
    <property type="protein sequence ID" value="EQD49230.1"/>
    <property type="molecule type" value="Genomic_DNA"/>
</dbReference>
<keyword evidence="1" id="KW-0012">Acyltransferase</keyword>
<organism evidence="1">
    <name type="scientific">mine drainage metagenome</name>
    <dbReference type="NCBI Taxonomy" id="410659"/>
    <lineage>
        <taxon>unclassified sequences</taxon>
        <taxon>metagenomes</taxon>
        <taxon>ecological metagenomes</taxon>
    </lineage>
</organism>
<feature type="non-terminal residue" evidence="1">
    <location>
        <position position="166"/>
    </location>
</feature>
<sequence>MVNTVRALPIPETSGIQPGKARRVEDALARCVEALRQGDNVLLYPAGRLMRDRMTDLGGVSAVERILAQLPEVRLVLVRTTGLWGSSFGWGAGTEPRLGRALKAHLLDLAISGIFFAPKRNVRITLAEPEDFPRQAGRAAMNRFMEGFYNQDSPPARYVPYRIWQR</sequence>
<reference evidence="1" key="2">
    <citation type="journal article" date="2014" name="ISME J.">
        <title>Microbial stratification in low pH oxic and suboxic macroscopic growths along an acid mine drainage.</title>
        <authorList>
            <person name="Mendez-Garcia C."/>
            <person name="Mesa V."/>
            <person name="Sprenger R.R."/>
            <person name="Richter M."/>
            <person name="Diez M.S."/>
            <person name="Solano J."/>
            <person name="Bargiela R."/>
            <person name="Golyshina O.V."/>
            <person name="Manteca A."/>
            <person name="Ramos J.L."/>
            <person name="Gallego J.R."/>
            <person name="Llorente I."/>
            <person name="Martins Dos Santos V.A."/>
            <person name="Jensen O.N."/>
            <person name="Pelaez A.I."/>
            <person name="Sanchez J."/>
            <person name="Ferrer M."/>
        </authorList>
    </citation>
    <scope>NUCLEOTIDE SEQUENCE</scope>
</reference>
<dbReference type="GO" id="GO:0016746">
    <property type="term" value="F:acyltransferase activity"/>
    <property type="evidence" value="ECO:0007669"/>
    <property type="project" value="UniProtKB-KW"/>
</dbReference>
<dbReference type="AlphaFoldDB" id="T1B4V0"/>
<gene>
    <name evidence="1" type="ORF">B1A_13776</name>
</gene>
<comment type="caution">
    <text evidence="1">The sequence shown here is derived from an EMBL/GenBank/DDBJ whole genome shotgun (WGS) entry which is preliminary data.</text>
</comment>
<proteinExistence type="predicted"/>
<accession>T1B4V0</accession>
<protein>
    <submittedName>
        <fullName evidence="1">1-acyl-sn-glycerol-3-phosphate acyltransferase</fullName>
    </submittedName>
</protein>
<name>T1B4V0_9ZZZZ</name>
<keyword evidence="1" id="KW-0808">Transferase</keyword>
<evidence type="ECO:0000313" key="1">
    <source>
        <dbReference type="EMBL" id="EQD49230.1"/>
    </source>
</evidence>
<reference evidence="1" key="1">
    <citation type="submission" date="2013-08" db="EMBL/GenBank/DDBJ databases">
        <authorList>
            <person name="Mendez C."/>
            <person name="Richter M."/>
            <person name="Ferrer M."/>
            <person name="Sanchez J."/>
        </authorList>
    </citation>
    <scope>NUCLEOTIDE SEQUENCE</scope>
</reference>